<organism evidence="2 3">
    <name type="scientific">Paenibacillus sediminis</name>
    <dbReference type="NCBI Taxonomy" id="664909"/>
    <lineage>
        <taxon>Bacteria</taxon>
        <taxon>Bacillati</taxon>
        <taxon>Bacillota</taxon>
        <taxon>Bacilli</taxon>
        <taxon>Bacillales</taxon>
        <taxon>Paenibacillaceae</taxon>
        <taxon>Paenibacillus</taxon>
    </lineage>
</organism>
<keyword evidence="1" id="KW-0812">Transmembrane</keyword>
<keyword evidence="1" id="KW-0472">Membrane</keyword>
<accession>A0ABS4H3L7</accession>
<reference evidence="2 3" key="1">
    <citation type="submission" date="2021-03" db="EMBL/GenBank/DDBJ databases">
        <title>Genomic Encyclopedia of Type Strains, Phase IV (KMG-IV): sequencing the most valuable type-strain genomes for metagenomic binning, comparative biology and taxonomic classification.</title>
        <authorList>
            <person name="Goeker M."/>
        </authorList>
    </citation>
    <scope>NUCLEOTIDE SEQUENCE [LARGE SCALE GENOMIC DNA]</scope>
    <source>
        <strain evidence="2 3">DSM 23491</strain>
    </source>
</reference>
<gene>
    <name evidence="2" type="ORF">J2Z20_002020</name>
</gene>
<sequence length="36" mass="4147">MEQYITVFIAPPLVVVATIVFLFIYAAKYKNPKDDK</sequence>
<dbReference type="InterPro" id="IPR054381">
    <property type="entry name" value="CydS"/>
</dbReference>
<dbReference type="RefSeq" id="WP_415640029.1">
    <property type="nucleotide sequence ID" value="NZ_CBCRVE010000008.1"/>
</dbReference>
<comment type="caution">
    <text evidence="2">The sequence shown here is derived from an EMBL/GenBank/DDBJ whole genome shotgun (WGS) entry which is preliminary data.</text>
</comment>
<evidence type="ECO:0000313" key="2">
    <source>
        <dbReference type="EMBL" id="MBP1937127.1"/>
    </source>
</evidence>
<dbReference type="EMBL" id="JAGGKP010000004">
    <property type="protein sequence ID" value="MBP1937127.1"/>
    <property type="molecule type" value="Genomic_DNA"/>
</dbReference>
<protein>
    <submittedName>
        <fullName evidence="2">Uncharacterized protein</fullName>
    </submittedName>
</protein>
<proteinExistence type="predicted"/>
<evidence type="ECO:0000256" key="1">
    <source>
        <dbReference type="SAM" id="Phobius"/>
    </source>
</evidence>
<keyword evidence="3" id="KW-1185">Reference proteome</keyword>
<feature type="transmembrane region" description="Helical" evidence="1">
    <location>
        <begin position="6"/>
        <end position="27"/>
    </location>
</feature>
<dbReference type="Proteomes" id="UP001519273">
    <property type="component" value="Unassembled WGS sequence"/>
</dbReference>
<name>A0ABS4H3L7_9BACL</name>
<evidence type="ECO:0000313" key="3">
    <source>
        <dbReference type="Proteomes" id="UP001519273"/>
    </source>
</evidence>
<dbReference type="Pfam" id="PF22282">
    <property type="entry name" value="CydS"/>
    <property type="match status" value="1"/>
</dbReference>
<keyword evidence="1" id="KW-1133">Transmembrane helix</keyword>